<name>A0ABT8FJL0_9ACTN</name>
<dbReference type="RefSeq" id="WP_300953809.1">
    <property type="nucleotide sequence ID" value="NZ_JAUHJQ010000008.1"/>
</dbReference>
<dbReference type="EMBL" id="JAUHJQ010000008">
    <property type="protein sequence ID" value="MDN4174715.1"/>
    <property type="molecule type" value="Genomic_DNA"/>
</dbReference>
<organism evidence="1 2">
    <name type="scientific">Nocardioides oceani</name>
    <dbReference type="NCBI Taxonomy" id="3058369"/>
    <lineage>
        <taxon>Bacteria</taxon>
        <taxon>Bacillati</taxon>
        <taxon>Actinomycetota</taxon>
        <taxon>Actinomycetes</taxon>
        <taxon>Propionibacteriales</taxon>
        <taxon>Nocardioidaceae</taxon>
        <taxon>Nocardioides</taxon>
    </lineage>
</organism>
<evidence type="ECO:0000313" key="2">
    <source>
        <dbReference type="Proteomes" id="UP001168620"/>
    </source>
</evidence>
<evidence type="ECO:0000313" key="1">
    <source>
        <dbReference type="EMBL" id="MDN4174715.1"/>
    </source>
</evidence>
<gene>
    <name evidence="1" type="ORF">QWY28_17270</name>
</gene>
<protein>
    <submittedName>
        <fullName evidence="1">Uncharacterized protein</fullName>
    </submittedName>
</protein>
<keyword evidence="2" id="KW-1185">Reference proteome</keyword>
<accession>A0ABT8FJL0</accession>
<reference evidence="1" key="1">
    <citation type="submission" date="2023-06" db="EMBL/GenBank/DDBJ databases">
        <title>Draft genome sequence of Nocardioides sp. SOB77.</title>
        <authorList>
            <person name="Zhang G."/>
        </authorList>
    </citation>
    <scope>NUCLEOTIDE SEQUENCE</scope>
    <source>
        <strain evidence="1">SOB77</strain>
    </source>
</reference>
<dbReference type="Proteomes" id="UP001168620">
    <property type="component" value="Unassembled WGS sequence"/>
</dbReference>
<comment type="caution">
    <text evidence="1">The sequence shown here is derived from an EMBL/GenBank/DDBJ whole genome shotgun (WGS) entry which is preliminary data.</text>
</comment>
<sequence>MTGQDVSPKGEGDPICDAVERSSLGTPDAVALRATVSDEHAARIVALSKALGGEKPRALSLDEVLGSFSTYAGVRCTAVGEDGDVLVLGHHDDAAVWAAVASLTGDDAPSVDHDLSRVQVAWSNHSEGCELVDCACSEDDCSPCRNGNHDACEADGCVCRDDDHDRGPECSCECYCDEYAWWVSEVSANGEPATWVRYSWTKAKAAADARRAASPPDEVPC</sequence>
<proteinExistence type="predicted"/>